<dbReference type="SUPFAM" id="SSF55729">
    <property type="entry name" value="Acyl-CoA N-acyltransferases (Nat)"/>
    <property type="match status" value="1"/>
</dbReference>
<comment type="similarity">
    <text evidence="4">Belongs to the L/F-transferase family.</text>
</comment>
<comment type="subcellular location">
    <subcellularLocation>
        <location evidence="4">Cytoplasm</location>
    </subcellularLocation>
</comment>
<dbReference type="EMBL" id="JACBXS010000002">
    <property type="protein sequence ID" value="NYS23639.1"/>
    <property type="molecule type" value="Genomic_DNA"/>
</dbReference>
<dbReference type="GO" id="GO:0030163">
    <property type="term" value="P:protein catabolic process"/>
    <property type="evidence" value="ECO:0007669"/>
    <property type="project" value="UniProtKB-UniRule"/>
</dbReference>
<evidence type="ECO:0000256" key="1">
    <source>
        <dbReference type="ARBA" id="ARBA00022490"/>
    </source>
</evidence>
<evidence type="ECO:0000313" key="5">
    <source>
        <dbReference type="EMBL" id="NYS23639.1"/>
    </source>
</evidence>
<keyword evidence="6" id="KW-1185">Reference proteome</keyword>
<dbReference type="RefSeq" id="WP_179904344.1">
    <property type="nucleotide sequence ID" value="NZ_JACBXS010000002.1"/>
</dbReference>
<evidence type="ECO:0000256" key="3">
    <source>
        <dbReference type="ARBA" id="ARBA00023315"/>
    </source>
</evidence>
<dbReference type="GO" id="GO:0008914">
    <property type="term" value="F:leucyl-tRNA--protein transferase activity"/>
    <property type="evidence" value="ECO:0007669"/>
    <property type="project" value="UniProtKB-UniRule"/>
</dbReference>
<dbReference type="PANTHER" id="PTHR30098:SF2">
    <property type="entry name" value="LEUCYL_PHENYLALANYL-TRNA--PROTEIN TRANSFERASE"/>
    <property type="match status" value="1"/>
</dbReference>
<comment type="caution">
    <text evidence="5">The sequence shown here is derived from an EMBL/GenBank/DDBJ whole genome shotgun (WGS) entry which is preliminary data.</text>
</comment>
<keyword evidence="1 4" id="KW-0963">Cytoplasm</keyword>
<comment type="function">
    <text evidence="4">Functions in the N-end rule pathway of protein degradation where it conjugates Leu, Phe and, less efficiently, Met from aminoacyl-tRNAs to the N-termini of proteins containing an N-terminal arginine or lysine.</text>
</comment>
<dbReference type="FunFam" id="3.40.630.70:FF:000001">
    <property type="entry name" value="Leucyl/phenylalanyl-tRNA--protein transferase"/>
    <property type="match status" value="1"/>
</dbReference>
<comment type="catalytic activity">
    <reaction evidence="4">
        <text>N-terminal L-lysyl-[protein] + L-leucyl-tRNA(Leu) = N-terminal L-leucyl-L-lysyl-[protein] + tRNA(Leu) + H(+)</text>
        <dbReference type="Rhea" id="RHEA:12340"/>
        <dbReference type="Rhea" id="RHEA-COMP:9613"/>
        <dbReference type="Rhea" id="RHEA-COMP:9622"/>
        <dbReference type="Rhea" id="RHEA-COMP:12670"/>
        <dbReference type="Rhea" id="RHEA-COMP:12671"/>
        <dbReference type="ChEBI" id="CHEBI:15378"/>
        <dbReference type="ChEBI" id="CHEBI:65249"/>
        <dbReference type="ChEBI" id="CHEBI:78442"/>
        <dbReference type="ChEBI" id="CHEBI:78494"/>
        <dbReference type="ChEBI" id="CHEBI:133043"/>
        <dbReference type="EC" id="2.3.2.6"/>
    </reaction>
</comment>
<accession>A0A7Z0HXG6</accession>
<proteinExistence type="inferred from homology"/>
<dbReference type="PANTHER" id="PTHR30098">
    <property type="entry name" value="LEUCYL/PHENYLALANYL-TRNA--PROTEIN TRANSFERASE"/>
    <property type="match status" value="1"/>
</dbReference>
<organism evidence="5 6">
    <name type="scientific">Rhabdonatronobacter sediminivivens</name>
    <dbReference type="NCBI Taxonomy" id="2743469"/>
    <lineage>
        <taxon>Bacteria</taxon>
        <taxon>Pseudomonadati</taxon>
        <taxon>Pseudomonadota</taxon>
        <taxon>Alphaproteobacteria</taxon>
        <taxon>Rhodobacterales</taxon>
        <taxon>Paracoccaceae</taxon>
        <taxon>Rhabdonatronobacter</taxon>
    </lineage>
</organism>
<evidence type="ECO:0000256" key="4">
    <source>
        <dbReference type="HAMAP-Rule" id="MF_00688"/>
    </source>
</evidence>
<comment type="catalytic activity">
    <reaction evidence="4">
        <text>N-terminal L-arginyl-[protein] + L-leucyl-tRNA(Leu) = N-terminal L-leucyl-L-arginyl-[protein] + tRNA(Leu) + H(+)</text>
        <dbReference type="Rhea" id="RHEA:50416"/>
        <dbReference type="Rhea" id="RHEA-COMP:9613"/>
        <dbReference type="Rhea" id="RHEA-COMP:9622"/>
        <dbReference type="Rhea" id="RHEA-COMP:12672"/>
        <dbReference type="Rhea" id="RHEA-COMP:12673"/>
        <dbReference type="ChEBI" id="CHEBI:15378"/>
        <dbReference type="ChEBI" id="CHEBI:64719"/>
        <dbReference type="ChEBI" id="CHEBI:78442"/>
        <dbReference type="ChEBI" id="CHEBI:78494"/>
        <dbReference type="ChEBI" id="CHEBI:133044"/>
        <dbReference type="EC" id="2.3.2.6"/>
    </reaction>
</comment>
<comment type="catalytic activity">
    <reaction evidence="4">
        <text>L-phenylalanyl-tRNA(Phe) + an N-terminal L-alpha-aminoacyl-[protein] = an N-terminal L-phenylalanyl-L-alpha-aminoacyl-[protein] + tRNA(Phe)</text>
        <dbReference type="Rhea" id="RHEA:43632"/>
        <dbReference type="Rhea" id="RHEA-COMP:9668"/>
        <dbReference type="Rhea" id="RHEA-COMP:9699"/>
        <dbReference type="Rhea" id="RHEA-COMP:10636"/>
        <dbReference type="Rhea" id="RHEA-COMP:10637"/>
        <dbReference type="ChEBI" id="CHEBI:78442"/>
        <dbReference type="ChEBI" id="CHEBI:78531"/>
        <dbReference type="ChEBI" id="CHEBI:78597"/>
        <dbReference type="ChEBI" id="CHEBI:83561"/>
        <dbReference type="EC" id="2.3.2.6"/>
    </reaction>
</comment>
<dbReference type="Gene3D" id="3.40.630.70">
    <property type="entry name" value="Leucyl/phenylalanyl-tRNA-protein transferase, C-terminal domain"/>
    <property type="match status" value="1"/>
</dbReference>
<gene>
    <name evidence="4" type="primary">aat</name>
    <name evidence="5" type="ORF">HUK65_01445</name>
</gene>
<dbReference type="InterPro" id="IPR042203">
    <property type="entry name" value="Leu/Phe-tRNA_Trfase_C"/>
</dbReference>
<dbReference type="NCBIfam" id="TIGR00667">
    <property type="entry name" value="aat"/>
    <property type="match status" value="1"/>
</dbReference>
<keyword evidence="3 4" id="KW-0012">Acyltransferase</keyword>
<protein>
    <recommendedName>
        <fullName evidence="4">Leucyl/phenylalanyl-tRNA--protein transferase</fullName>
        <ecNumber evidence="4">2.3.2.6</ecNumber>
    </recommendedName>
    <alternativeName>
        <fullName evidence="4">L/F-transferase</fullName>
    </alternativeName>
    <alternativeName>
        <fullName evidence="4">Leucyltransferase</fullName>
    </alternativeName>
    <alternativeName>
        <fullName evidence="4">Phenyalanyltransferase</fullName>
    </alternativeName>
</protein>
<evidence type="ECO:0000313" key="6">
    <source>
        <dbReference type="Proteomes" id="UP000529417"/>
    </source>
</evidence>
<dbReference type="EC" id="2.3.2.6" evidence="4"/>
<dbReference type="Proteomes" id="UP000529417">
    <property type="component" value="Unassembled WGS sequence"/>
</dbReference>
<name>A0A7Z0HXG6_9RHOB</name>
<dbReference type="InterPro" id="IPR004616">
    <property type="entry name" value="Leu/Phe-tRNA_Trfase"/>
</dbReference>
<dbReference type="InterPro" id="IPR016181">
    <property type="entry name" value="Acyl_CoA_acyltransferase"/>
</dbReference>
<dbReference type="HAMAP" id="MF_00688">
    <property type="entry name" value="Leu_Phe_trans"/>
    <property type="match status" value="1"/>
</dbReference>
<dbReference type="GO" id="GO:0005737">
    <property type="term" value="C:cytoplasm"/>
    <property type="evidence" value="ECO:0007669"/>
    <property type="project" value="UniProtKB-SubCell"/>
</dbReference>
<keyword evidence="2 4" id="KW-0808">Transferase</keyword>
<reference evidence="5 6" key="1">
    <citation type="journal article" date="2000" name="Arch. Microbiol.">
        <title>Rhodobaca bogoriensis gen. nov. and sp. nov., an alkaliphilic purple nonsulfur bacterium from African Rift Valley soda lakes.</title>
        <authorList>
            <person name="Milford A.D."/>
            <person name="Achenbach L.A."/>
            <person name="Jung D.O."/>
            <person name="Madigan M.T."/>
        </authorList>
    </citation>
    <scope>NUCLEOTIDE SEQUENCE [LARGE SCALE GENOMIC DNA]</scope>
    <source>
        <strain evidence="5 6">2376</strain>
    </source>
</reference>
<sequence length="220" mass="24497">MHGPDPSPQPDLTPELLLQAYCAGVFPMAESRDSAELFWLDPRRRGIFPLDQFRISRSLARRIRRGGFRVSTDTAFRAVMEGCAAREETWINDRILDLFCELHARGNAHSLEVWEGETLAGGVYGLAIQAAFFGESMFSARRDGSKLALAYLVHRLRAGGFTLFDTQFLTPHLASLGAIEIPRARYHAMLRSALQQTADFNRVSGQPDAQSVLQPSTQTS</sequence>
<dbReference type="AlphaFoldDB" id="A0A7Z0HXG6"/>
<evidence type="ECO:0000256" key="2">
    <source>
        <dbReference type="ARBA" id="ARBA00022679"/>
    </source>
</evidence>
<dbReference type="Pfam" id="PF03588">
    <property type="entry name" value="Leu_Phe_trans"/>
    <property type="match status" value="1"/>
</dbReference>